<evidence type="ECO:0000256" key="1">
    <source>
        <dbReference type="ARBA" id="ARBA00005725"/>
    </source>
</evidence>
<evidence type="ECO:0000256" key="4">
    <source>
        <dbReference type="SAM" id="MobiDB-lite"/>
    </source>
</evidence>
<proteinExistence type="inferred from homology"/>
<evidence type="ECO:0000313" key="7">
    <source>
        <dbReference type="Proteomes" id="UP000326340"/>
    </source>
</evidence>
<name>A0A5Q4BDT1_9PEZI</name>
<dbReference type="PANTHER" id="PTHR47706">
    <property type="entry name" value="NMRA-LIKE FAMILY PROTEIN"/>
    <property type="match status" value="1"/>
</dbReference>
<dbReference type="Proteomes" id="UP000326340">
    <property type="component" value="Unassembled WGS sequence"/>
</dbReference>
<organism evidence="6 7">
    <name type="scientific">Colletotrichum shisoi</name>
    <dbReference type="NCBI Taxonomy" id="2078593"/>
    <lineage>
        <taxon>Eukaryota</taxon>
        <taxon>Fungi</taxon>
        <taxon>Dikarya</taxon>
        <taxon>Ascomycota</taxon>
        <taxon>Pezizomycotina</taxon>
        <taxon>Sordariomycetes</taxon>
        <taxon>Hypocreomycetidae</taxon>
        <taxon>Glomerellales</taxon>
        <taxon>Glomerellaceae</taxon>
        <taxon>Colletotrichum</taxon>
        <taxon>Colletotrichum destructivum species complex</taxon>
    </lineage>
</organism>
<dbReference type="InterPro" id="IPR008030">
    <property type="entry name" value="NmrA-like"/>
</dbReference>
<keyword evidence="2" id="KW-0521">NADP</keyword>
<sequence>MWGVSENLGQEVIDGLDGPSGSTTTPGVTWVKADYQDPKQLANILQGVDTVLSFVIAHLDPGNVAQRNLIDASVAAGVRRFAPSEWFSSSFEHLAWYHGKIEVRDYLKELNKDKKVLEYTLFQPGIIMNYFTFPHRSSKHVQPIEFPISFEKRRALIVDGSEDARINLTTIDDIVHVVTKAIDYEVEWPVIGGMRGSEITLGQFVALGEKIRGPFYVQRLQAEDLKAGVIKSDWRLKFEHPSVDPSEAEAFGTMFLSSILLAFEAGAMSGSDDL</sequence>
<evidence type="ECO:0000313" key="6">
    <source>
        <dbReference type="EMBL" id="TQN64901.1"/>
    </source>
</evidence>
<comment type="similarity">
    <text evidence="1">Belongs to the NmrA-type oxidoreductase family. Isoflavone reductase subfamily.</text>
</comment>
<keyword evidence="7" id="KW-1185">Reference proteome</keyword>
<keyword evidence="3" id="KW-0560">Oxidoreductase</keyword>
<accession>A0A5Q4BDT1</accession>
<gene>
    <name evidence="6" type="ORF">CSHISOI_10513</name>
</gene>
<evidence type="ECO:0000259" key="5">
    <source>
        <dbReference type="Pfam" id="PF05368"/>
    </source>
</evidence>
<protein>
    <recommendedName>
        <fullName evidence="5">NmrA-like domain-containing protein</fullName>
    </recommendedName>
</protein>
<reference evidence="6 7" key="1">
    <citation type="journal article" date="2019" name="Sci. Rep.">
        <title>Colletotrichum shisoi sp. nov., an anthracnose pathogen of Perilla frutescens in Japan: molecular phylogenetic, morphological and genomic evidence.</title>
        <authorList>
            <person name="Gan P."/>
            <person name="Tsushima A."/>
            <person name="Hiroyama R."/>
            <person name="Narusaka M."/>
            <person name="Takano Y."/>
            <person name="Narusaka Y."/>
            <person name="Kawaradani M."/>
            <person name="Damm U."/>
            <person name="Shirasu K."/>
        </authorList>
    </citation>
    <scope>NUCLEOTIDE SEQUENCE [LARGE SCALE GENOMIC DNA]</scope>
    <source>
        <strain evidence="6 7">PG-2018a</strain>
    </source>
</reference>
<dbReference type="SUPFAM" id="SSF51735">
    <property type="entry name" value="NAD(P)-binding Rossmann-fold domains"/>
    <property type="match status" value="1"/>
</dbReference>
<dbReference type="AlphaFoldDB" id="A0A5Q4BDT1"/>
<feature type="domain" description="NmrA-like" evidence="5">
    <location>
        <begin position="23"/>
        <end position="185"/>
    </location>
</feature>
<dbReference type="InterPro" id="IPR036291">
    <property type="entry name" value="NAD(P)-bd_dom_sf"/>
</dbReference>
<dbReference type="Pfam" id="PF05368">
    <property type="entry name" value="NmrA"/>
    <property type="match status" value="1"/>
</dbReference>
<dbReference type="EMBL" id="PUHP01001946">
    <property type="protein sequence ID" value="TQN64901.1"/>
    <property type="molecule type" value="Genomic_DNA"/>
</dbReference>
<dbReference type="InterPro" id="IPR051609">
    <property type="entry name" value="NmrA/Isoflavone_reductase-like"/>
</dbReference>
<dbReference type="PANTHER" id="PTHR47706:SF4">
    <property type="entry name" value="NMRA-LIKE DOMAIN-CONTAINING PROTEIN"/>
    <property type="match status" value="1"/>
</dbReference>
<feature type="region of interest" description="Disordered" evidence="4">
    <location>
        <begin position="1"/>
        <end position="22"/>
    </location>
</feature>
<dbReference type="Gene3D" id="3.40.50.720">
    <property type="entry name" value="NAD(P)-binding Rossmann-like Domain"/>
    <property type="match status" value="1"/>
</dbReference>
<dbReference type="GO" id="GO:0016491">
    <property type="term" value="F:oxidoreductase activity"/>
    <property type="evidence" value="ECO:0007669"/>
    <property type="project" value="UniProtKB-KW"/>
</dbReference>
<comment type="caution">
    <text evidence="6">The sequence shown here is derived from an EMBL/GenBank/DDBJ whole genome shotgun (WGS) entry which is preliminary data.</text>
</comment>
<evidence type="ECO:0000256" key="2">
    <source>
        <dbReference type="ARBA" id="ARBA00022857"/>
    </source>
</evidence>
<evidence type="ECO:0000256" key="3">
    <source>
        <dbReference type="ARBA" id="ARBA00023002"/>
    </source>
</evidence>
<dbReference type="OrthoDB" id="10000533at2759"/>